<feature type="transmembrane region" description="Helical" evidence="1">
    <location>
        <begin position="147"/>
        <end position="169"/>
    </location>
</feature>
<reference evidence="2 3" key="1">
    <citation type="submission" date="2022-12" db="EMBL/GenBank/DDBJ databases">
        <title>Hymenobacter canadensis sp. nov. isolated from lake water of the Cambridge Bay, Canada.</title>
        <authorList>
            <person name="Kim W.H."/>
            <person name="Lee Y.M."/>
        </authorList>
    </citation>
    <scope>NUCLEOTIDE SEQUENCE [LARGE SCALE GENOMIC DNA]</scope>
    <source>
        <strain evidence="2 3">PAMC 29467</strain>
        <plasmid evidence="2 3">unnamed2</plasmid>
    </source>
</reference>
<dbReference type="RefSeq" id="WP_269562346.1">
    <property type="nucleotide sequence ID" value="NZ_CP114769.1"/>
</dbReference>
<keyword evidence="2" id="KW-0614">Plasmid</keyword>
<organism evidence="2 3">
    <name type="scientific">Hymenobacter canadensis</name>
    <dbReference type="NCBI Taxonomy" id="2999067"/>
    <lineage>
        <taxon>Bacteria</taxon>
        <taxon>Pseudomonadati</taxon>
        <taxon>Bacteroidota</taxon>
        <taxon>Cytophagia</taxon>
        <taxon>Cytophagales</taxon>
        <taxon>Hymenobacteraceae</taxon>
        <taxon>Hymenobacter</taxon>
    </lineage>
</organism>
<proteinExistence type="predicted"/>
<feature type="transmembrane region" description="Helical" evidence="1">
    <location>
        <begin position="106"/>
        <end position="135"/>
    </location>
</feature>
<feature type="transmembrane region" description="Helical" evidence="1">
    <location>
        <begin position="35"/>
        <end position="56"/>
    </location>
</feature>
<keyword evidence="3" id="KW-1185">Reference proteome</keyword>
<dbReference type="EMBL" id="CP114769">
    <property type="protein sequence ID" value="WBA44328.1"/>
    <property type="molecule type" value="Genomic_DNA"/>
</dbReference>
<keyword evidence="1" id="KW-0472">Membrane</keyword>
<accession>A0ABY7LVB2</accession>
<evidence type="ECO:0000256" key="1">
    <source>
        <dbReference type="SAM" id="Phobius"/>
    </source>
</evidence>
<name>A0ABY7LVB2_9BACT</name>
<sequence>MENLDLNKIKKQHGTGLGNLWKLYPKSKLYKGGRWPLILALVLNIGFAFSKTNIVIHLAEIANIATSIYPSLLGFLLGGYTIFIGFGNKDLLLKTTKYVEGEEISFFQALSMLFGLSILLHALTLICAIFIKLSLTINLNVSLETALLLFSVVNYIATFLILFMLFYSLCVIKDVVVNIFGFSQLYHQVLFIERVKKESDHQQGAND</sequence>
<protein>
    <recommendedName>
        <fullName evidence="4">Yip1 domain-containing protein</fullName>
    </recommendedName>
</protein>
<gene>
    <name evidence="2" type="ORF">O3303_21210</name>
</gene>
<geneLocation type="plasmid" evidence="2 3">
    <name>unnamed2</name>
</geneLocation>
<keyword evidence="1" id="KW-1133">Transmembrane helix</keyword>
<feature type="transmembrane region" description="Helical" evidence="1">
    <location>
        <begin position="68"/>
        <end position="86"/>
    </location>
</feature>
<keyword evidence="1" id="KW-0812">Transmembrane</keyword>
<evidence type="ECO:0000313" key="3">
    <source>
        <dbReference type="Proteomes" id="UP001211005"/>
    </source>
</evidence>
<dbReference type="Proteomes" id="UP001211005">
    <property type="component" value="Plasmid unnamed2"/>
</dbReference>
<evidence type="ECO:0008006" key="4">
    <source>
        <dbReference type="Google" id="ProtNLM"/>
    </source>
</evidence>
<evidence type="ECO:0000313" key="2">
    <source>
        <dbReference type="EMBL" id="WBA44328.1"/>
    </source>
</evidence>